<dbReference type="Pfam" id="PF00248">
    <property type="entry name" value="Aldo_ket_red"/>
    <property type="match status" value="1"/>
</dbReference>
<dbReference type="InterPro" id="IPR023210">
    <property type="entry name" value="NADP_OxRdtase_dom"/>
</dbReference>
<dbReference type="AlphaFoldDB" id="A0A7C9VNE4"/>
<dbReference type="SUPFAM" id="SSF51430">
    <property type="entry name" value="NAD(P)-linked oxidoreductase"/>
    <property type="match status" value="1"/>
</dbReference>
<dbReference type="Proteomes" id="UP000480266">
    <property type="component" value="Unassembled WGS sequence"/>
</dbReference>
<protein>
    <submittedName>
        <fullName evidence="2">Aldo/keto reductase</fullName>
    </submittedName>
</protein>
<proteinExistence type="predicted"/>
<keyword evidence="3" id="KW-1185">Reference proteome</keyword>
<dbReference type="Gene3D" id="3.20.20.100">
    <property type="entry name" value="NADP-dependent oxidoreductase domain"/>
    <property type="match status" value="1"/>
</dbReference>
<gene>
    <name evidence="2" type="ORF">G4V63_15005</name>
</gene>
<reference evidence="2" key="1">
    <citation type="submission" date="2020-02" db="EMBL/GenBank/DDBJ databases">
        <title>Draft genome sequence of Candidatus Afipia apatlaquensis IBT-C3, a potential strain for decolorization of textile dyes.</title>
        <authorList>
            <person name="Sanchez-Reyes A."/>
            <person name="Breton-Deval L."/>
            <person name="Mangelson H."/>
            <person name="Sanchez-Flores A."/>
        </authorList>
    </citation>
    <scope>NUCLEOTIDE SEQUENCE [LARGE SCALE GENOMIC DNA]</scope>
    <source>
        <strain evidence="2">IBT-C3</strain>
    </source>
</reference>
<name>A0A7C9VNE4_9BRAD</name>
<evidence type="ECO:0000313" key="2">
    <source>
        <dbReference type="EMBL" id="NGX96474.1"/>
    </source>
</evidence>
<accession>A0A7C9VNE4</accession>
<dbReference type="EMBL" id="JAAMRR010000768">
    <property type="protein sequence ID" value="NGX96474.1"/>
    <property type="molecule type" value="Genomic_DNA"/>
</dbReference>
<dbReference type="InterPro" id="IPR036812">
    <property type="entry name" value="NAD(P)_OxRdtase_dom_sf"/>
</dbReference>
<organism evidence="2 3">
    <name type="scientific">Candidatus Afipia apatlaquensis</name>
    <dbReference type="NCBI Taxonomy" id="2712852"/>
    <lineage>
        <taxon>Bacteria</taxon>
        <taxon>Pseudomonadati</taxon>
        <taxon>Pseudomonadota</taxon>
        <taxon>Alphaproteobacteria</taxon>
        <taxon>Hyphomicrobiales</taxon>
        <taxon>Nitrobacteraceae</taxon>
        <taxon>Afipia</taxon>
    </lineage>
</organism>
<feature type="domain" description="NADP-dependent oxidoreductase" evidence="1">
    <location>
        <begin position="16"/>
        <end position="61"/>
    </location>
</feature>
<comment type="caution">
    <text evidence="2">The sequence shown here is derived from an EMBL/GenBank/DDBJ whole genome shotgun (WGS) entry which is preliminary data.</text>
</comment>
<sequence>MQLTRFGRTGMSVSHLCLGTSTLRKQTDEEESDRILDAAADAGINFLYTANFYPIGAAQAQPGKGRHALRGSRRTTGPLASRRIHASENYRNWLGDFISRDFFRMVCCYSARLSP</sequence>
<evidence type="ECO:0000313" key="3">
    <source>
        <dbReference type="Proteomes" id="UP000480266"/>
    </source>
</evidence>
<evidence type="ECO:0000259" key="1">
    <source>
        <dbReference type="Pfam" id="PF00248"/>
    </source>
</evidence>